<dbReference type="Proteomes" id="UP000250275">
    <property type="component" value="Unassembled WGS sequence"/>
</dbReference>
<evidence type="ECO:0000313" key="2">
    <source>
        <dbReference type="Proteomes" id="UP000250275"/>
    </source>
</evidence>
<keyword evidence="2" id="KW-1185">Reference proteome</keyword>
<protein>
    <submittedName>
        <fullName evidence="1">Uncharacterized protein</fullName>
    </submittedName>
</protein>
<dbReference type="AlphaFoldDB" id="A0A310SLC6"/>
<sequence length="226" mass="25370">MHNVSTEGASPGGRRLSRSFHSCLRGADHDDLESELTYNELQALLRQAINETTPNDWRRFCKHVETLGHEYWAKDGIIEDATEDLELKIQSSESDKESDDSSSKIYKVKKYKRSVIIVEEVLCKHKRPPSSPIPKYSLLDRVDATCTADPLCSQIEEFLTFSDSELARGSCRFVESKILGLSDVPGFWVLRRLERVVGCLTELNNSDTLRGTSESIAGTLGMKLTA</sequence>
<dbReference type="EMBL" id="KQ760148">
    <property type="protein sequence ID" value="OAD61746.1"/>
    <property type="molecule type" value="Genomic_DNA"/>
</dbReference>
<proteinExistence type="predicted"/>
<gene>
    <name evidence="1" type="ORF">WN48_09697</name>
</gene>
<accession>A0A310SLC6</accession>
<evidence type="ECO:0000313" key="1">
    <source>
        <dbReference type="EMBL" id="OAD61746.1"/>
    </source>
</evidence>
<name>A0A310SLC6_9HYME</name>
<reference evidence="1 2" key="1">
    <citation type="submission" date="2015-07" db="EMBL/GenBank/DDBJ databases">
        <title>The genome of Eufriesea mexicana.</title>
        <authorList>
            <person name="Pan H."/>
            <person name="Kapheim K."/>
        </authorList>
    </citation>
    <scope>NUCLEOTIDE SEQUENCE [LARGE SCALE GENOMIC DNA]</scope>
    <source>
        <strain evidence="1">0111107269</strain>
        <tissue evidence="1">Whole body</tissue>
    </source>
</reference>
<organism evidence="1 2">
    <name type="scientific">Eufriesea mexicana</name>
    <dbReference type="NCBI Taxonomy" id="516756"/>
    <lineage>
        <taxon>Eukaryota</taxon>
        <taxon>Metazoa</taxon>
        <taxon>Ecdysozoa</taxon>
        <taxon>Arthropoda</taxon>
        <taxon>Hexapoda</taxon>
        <taxon>Insecta</taxon>
        <taxon>Pterygota</taxon>
        <taxon>Neoptera</taxon>
        <taxon>Endopterygota</taxon>
        <taxon>Hymenoptera</taxon>
        <taxon>Apocrita</taxon>
        <taxon>Aculeata</taxon>
        <taxon>Apoidea</taxon>
        <taxon>Anthophila</taxon>
        <taxon>Apidae</taxon>
        <taxon>Eufriesea</taxon>
    </lineage>
</organism>